<dbReference type="RefSeq" id="XP_064729420.1">
    <property type="nucleotide sequence ID" value="XM_064875020.1"/>
</dbReference>
<keyword evidence="5" id="KW-1185">Reference proteome</keyword>
<reference evidence="4 5" key="1">
    <citation type="journal article" date="2023" name="Res Sq">
        <title>Genomic and morphological characterization of Knufia obscura isolated from the Mars 2020 spacecraft assembly facility.</title>
        <authorList>
            <person name="Chander A.M."/>
            <person name="Teixeira M.M."/>
            <person name="Singh N.K."/>
            <person name="Williams M.P."/>
            <person name="Parker C.W."/>
            <person name="Leo P."/>
            <person name="Stajich J.E."/>
            <person name="Torok T."/>
            <person name="Tighe S."/>
            <person name="Mason C.E."/>
            <person name="Venkateswaran K."/>
        </authorList>
    </citation>
    <scope>NUCLEOTIDE SEQUENCE [LARGE SCALE GENOMIC DNA]</scope>
    <source>
        <strain evidence="4 5">CCFEE 5817</strain>
    </source>
</reference>
<feature type="region of interest" description="Disordered" evidence="1">
    <location>
        <begin position="133"/>
        <end position="182"/>
    </location>
</feature>
<protein>
    <recommendedName>
        <fullName evidence="6">Myb-like domain-containing protein</fullName>
    </recommendedName>
</protein>
<feature type="compositionally biased region" description="Basic residues" evidence="1">
    <location>
        <begin position="142"/>
        <end position="151"/>
    </location>
</feature>
<evidence type="ECO:0000259" key="3">
    <source>
        <dbReference type="PROSITE" id="PS51294"/>
    </source>
</evidence>
<organism evidence="4 5">
    <name type="scientific">Knufia obscura</name>
    <dbReference type="NCBI Taxonomy" id="1635080"/>
    <lineage>
        <taxon>Eukaryota</taxon>
        <taxon>Fungi</taxon>
        <taxon>Dikarya</taxon>
        <taxon>Ascomycota</taxon>
        <taxon>Pezizomycotina</taxon>
        <taxon>Eurotiomycetes</taxon>
        <taxon>Chaetothyriomycetidae</taxon>
        <taxon>Chaetothyriales</taxon>
        <taxon>Trichomeriaceae</taxon>
        <taxon>Knufia</taxon>
    </lineage>
</organism>
<feature type="domain" description="HTH myb-type" evidence="3">
    <location>
        <begin position="32"/>
        <end position="81"/>
    </location>
</feature>
<dbReference type="GeneID" id="90000057"/>
<feature type="domain" description="Myb-like" evidence="2">
    <location>
        <begin position="32"/>
        <end position="77"/>
    </location>
</feature>
<dbReference type="InterPro" id="IPR009057">
    <property type="entry name" value="Homeodomain-like_sf"/>
</dbReference>
<evidence type="ECO:0000256" key="1">
    <source>
        <dbReference type="SAM" id="MobiDB-lite"/>
    </source>
</evidence>
<evidence type="ECO:0000313" key="5">
    <source>
        <dbReference type="Proteomes" id="UP001334248"/>
    </source>
</evidence>
<feature type="compositionally biased region" description="Polar residues" evidence="1">
    <location>
        <begin position="22"/>
        <end position="32"/>
    </location>
</feature>
<evidence type="ECO:0000313" key="4">
    <source>
        <dbReference type="EMBL" id="KAK5941330.1"/>
    </source>
</evidence>
<dbReference type="PROSITE" id="PS50090">
    <property type="entry name" value="MYB_LIKE"/>
    <property type="match status" value="1"/>
</dbReference>
<dbReference type="Pfam" id="PF13921">
    <property type="entry name" value="Myb_DNA-bind_6"/>
    <property type="match status" value="1"/>
</dbReference>
<dbReference type="InterPro" id="IPR017930">
    <property type="entry name" value="Myb_dom"/>
</dbReference>
<name>A0ABR0RM32_9EURO</name>
<dbReference type="PROSITE" id="PS51294">
    <property type="entry name" value="HTH_MYB"/>
    <property type="match status" value="1"/>
</dbReference>
<dbReference type="Proteomes" id="UP001334248">
    <property type="component" value="Unassembled WGS sequence"/>
</dbReference>
<gene>
    <name evidence="4" type="ORF">PMZ80_006608</name>
</gene>
<accession>A0ABR0RM32</accession>
<feature type="region of interest" description="Disordered" evidence="1">
    <location>
        <begin position="1"/>
        <end position="33"/>
    </location>
</feature>
<dbReference type="SMART" id="SM00717">
    <property type="entry name" value="SANT"/>
    <property type="match status" value="1"/>
</dbReference>
<evidence type="ECO:0000259" key="2">
    <source>
        <dbReference type="PROSITE" id="PS50090"/>
    </source>
</evidence>
<dbReference type="EMBL" id="JAVHJV010000007">
    <property type="protein sequence ID" value="KAK5941330.1"/>
    <property type="molecule type" value="Genomic_DNA"/>
</dbReference>
<dbReference type="InterPro" id="IPR001005">
    <property type="entry name" value="SANT/Myb"/>
</dbReference>
<feature type="compositionally biased region" description="Low complexity" evidence="1">
    <location>
        <begin position="152"/>
        <end position="167"/>
    </location>
</feature>
<proteinExistence type="predicted"/>
<dbReference type="CDD" id="cd00167">
    <property type="entry name" value="SANT"/>
    <property type="match status" value="1"/>
</dbReference>
<dbReference type="SUPFAM" id="SSF46689">
    <property type="entry name" value="Homeodomain-like"/>
    <property type="match status" value="1"/>
</dbReference>
<comment type="caution">
    <text evidence="4">The sequence shown here is derived from an EMBL/GenBank/DDBJ whole genome shotgun (WGS) entry which is preliminary data.</text>
</comment>
<dbReference type="Gene3D" id="1.10.10.60">
    <property type="entry name" value="Homeodomain-like"/>
    <property type="match status" value="1"/>
</dbReference>
<sequence length="219" mass="25121">MPTPLSGAPPVQHVRTPALPVASSQVNNNGNGPWTAEMDDILIECHARRMKWDQIAEQFFNNTKTGNACRKRYARVKQERAEPARWNPDRIQKVISAYNRDGMREKMWKRLAEDVGERWQDIERCCYNQGFKQMTRTEPSGHSRRRSRATSHRSQASISSDSANNAAYDEEDPADDSGIGGEVHGTQQLLQIPTTEFAARGSYHDISDYQPEIYYRDYR</sequence>
<evidence type="ECO:0008006" key="6">
    <source>
        <dbReference type="Google" id="ProtNLM"/>
    </source>
</evidence>